<keyword evidence="6" id="KW-1185">Reference proteome</keyword>
<dbReference type="Pfam" id="PF03167">
    <property type="entry name" value="UDG"/>
    <property type="match status" value="1"/>
</dbReference>
<evidence type="ECO:0000256" key="1">
    <source>
        <dbReference type="ARBA" id="ARBA00022763"/>
    </source>
</evidence>
<evidence type="ECO:0000256" key="2">
    <source>
        <dbReference type="ARBA" id="ARBA00022801"/>
    </source>
</evidence>
<dbReference type="NCBIfam" id="NF007570">
    <property type="entry name" value="PRK10201.1"/>
    <property type="match status" value="1"/>
</dbReference>
<dbReference type="RefSeq" id="WP_285187858.1">
    <property type="nucleotide sequence ID" value="NZ_CP126981.1"/>
</dbReference>
<feature type="domain" description="Uracil-DNA glycosylase-like" evidence="4">
    <location>
        <begin position="7"/>
        <end position="159"/>
    </location>
</feature>
<dbReference type="EC" id="3.2.2.28" evidence="5"/>
<keyword evidence="3" id="KW-0234">DNA repair</keyword>
<dbReference type="GO" id="GO:0016798">
    <property type="term" value="F:hydrolase activity, acting on glycosyl bonds"/>
    <property type="evidence" value="ECO:0007669"/>
    <property type="project" value="UniProtKB-KW"/>
</dbReference>
<evidence type="ECO:0000256" key="3">
    <source>
        <dbReference type="ARBA" id="ARBA00023204"/>
    </source>
</evidence>
<keyword evidence="1" id="KW-0227">DNA damage</keyword>
<protein>
    <submittedName>
        <fullName evidence="5">G/U mismatch-specific DNA glycosylase</fullName>
        <ecNumber evidence="5">3.2.2.28</ecNumber>
    </submittedName>
</protein>
<accession>A0ABY8VY29</accession>
<organism evidence="5 6">
    <name type="scientific">Candidatus Mycobacterium wuenschmannii</name>
    <dbReference type="NCBI Taxonomy" id="3027808"/>
    <lineage>
        <taxon>Bacteria</taxon>
        <taxon>Bacillati</taxon>
        <taxon>Actinomycetota</taxon>
        <taxon>Actinomycetes</taxon>
        <taxon>Mycobacteriales</taxon>
        <taxon>Mycobacteriaceae</taxon>
        <taxon>Mycobacterium</taxon>
    </lineage>
</organism>
<sequence length="169" mass="18932">MADFDPDILAPELNVVFCGLNLAASAMQDGYNFSHCNNRFWPVLHLAGFTDVRLKPADERRLLDYGCGVTAVVRRPTRRASEISPDEFRCAQPEFEDKIRRYQPRAVAFLGKRALACMIGRPDIPWGRYSPGFAGAQAWVLPNPSGLNIGFSLEQLVDAYSELRQCLLP</sequence>
<dbReference type="PANTHER" id="PTHR12159:SF9">
    <property type="entry name" value="G_T MISMATCH-SPECIFIC THYMINE DNA GLYCOSYLASE"/>
    <property type="match status" value="1"/>
</dbReference>
<gene>
    <name evidence="5" type="primary">mug</name>
    <name evidence="5" type="ORF">PT015_24345</name>
</gene>
<keyword evidence="5" id="KW-0326">Glycosidase</keyword>
<evidence type="ECO:0000313" key="5">
    <source>
        <dbReference type="EMBL" id="WIM87910.1"/>
    </source>
</evidence>
<dbReference type="CDD" id="cd10028">
    <property type="entry name" value="UDG-F2_TDG_MUG"/>
    <property type="match status" value="1"/>
</dbReference>
<dbReference type="InterPro" id="IPR036895">
    <property type="entry name" value="Uracil-DNA_glycosylase-like_sf"/>
</dbReference>
<name>A0ABY8VY29_9MYCO</name>
<dbReference type="PANTHER" id="PTHR12159">
    <property type="entry name" value="G/T AND G/U MISMATCH-SPECIFIC DNA GLYCOSYLASE"/>
    <property type="match status" value="1"/>
</dbReference>
<dbReference type="EMBL" id="CP126981">
    <property type="protein sequence ID" value="WIM87910.1"/>
    <property type="molecule type" value="Genomic_DNA"/>
</dbReference>
<dbReference type="InterPro" id="IPR015637">
    <property type="entry name" value="MUG/TDG"/>
</dbReference>
<dbReference type="SUPFAM" id="SSF52141">
    <property type="entry name" value="Uracil-DNA glycosylase-like"/>
    <property type="match status" value="1"/>
</dbReference>
<reference evidence="5 6" key="1">
    <citation type="journal article" date="2023" name="Microbiol. Resour. Announc.">
        <title>Complete Genome Sequence of Mycobacterium wuenschmanii, a novel Nontuberculous Mycobacterium Isolated from a captive population of Amazon Milk Frogs.</title>
        <authorList>
            <person name="Hicks J."/>
            <person name="Zeineldin M."/>
            <person name="Ward H."/>
            <person name="Wuenschmann A."/>
            <person name="Camp P."/>
            <person name="Farrell D."/>
            <person name="Lehman K."/>
            <person name="Thacker T."/>
            <person name="Cuthbert E."/>
        </authorList>
    </citation>
    <scope>NUCLEOTIDE SEQUENCE [LARGE SCALE GENOMIC DNA]</scope>
    <source>
        <strain evidence="5 6">Wuenschmanii</strain>
    </source>
</reference>
<proteinExistence type="predicted"/>
<dbReference type="Proteomes" id="UP001236585">
    <property type="component" value="Chromosome"/>
</dbReference>
<evidence type="ECO:0000259" key="4">
    <source>
        <dbReference type="Pfam" id="PF03167"/>
    </source>
</evidence>
<dbReference type="Gene3D" id="3.40.470.10">
    <property type="entry name" value="Uracil-DNA glycosylase-like domain"/>
    <property type="match status" value="1"/>
</dbReference>
<keyword evidence="2 5" id="KW-0378">Hydrolase</keyword>
<dbReference type="InterPro" id="IPR005122">
    <property type="entry name" value="Uracil-DNA_glycosylase-like"/>
</dbReference>
<evidence type="ECO:0000313" key="6">
    <source>
        <dbReference type="Proteomes" id="UP001236585"/>
    </source>
</evidence>